<feature type="non-terminal residue" evidence="1">
    <location>
        <position position="1"/>
    </location>
</feature>
<comment type="caution">
    <text evidence="1">The sequence shown here is derived from an EMBL/GenBank/DDBJ whole genome shotgun (WGS) entry which is preliminary data.</text>
</comment>
<dbReference type="Proteomes" id="UP000499080">
    <property type="component" value="Unassembled WGS sequence"/>
</dbReference>
<evidence type="ECO:0000313" key="1">
    <source>
        <dbReference type="EMBL" id="GBM62414.1"/>
    </source>
</evidence>
<gene>
    <name evidence="1" type="ORF">AVEN_186377_1</name>
</gene>
<dbReference type="AlphaFoldDB" id="A0A4Y2HAY5"/>
<accession>A0A4Y2HAY5</accession>
<proteinExistence type="predicted"/>
<dbReference type="EMBL" id="BGPR01102230">
    <property type="protein sequence ID" value="GBM62414.1"/>
    <property type="molecule type" value="Genomic_DNA"/>
</dbReference>
<sequence length="74" mass="8547">ELVRFSDMIVTKLRPPSEGDEPVLRFESKRNNTHTRRATPVRQVVHKNPLLKPLPEIGPETVCAEKRRSFKPCL</sequence>
<protein>
    <submittedName>
        <fullName evidence="1">Uncharacterized protein</fullName>
    </submittedName>
</protein>
<organism evidence="1 2">
    <name type="scientific">Araneus ventricosus</name>
    <name type="common">Orbweaver spider</name>
    <name type="synonym">Epeira ventricosa</name>
    <dbReference type="NCBI Taxonomy" id="182803"/>
    <lineage>
        <taxon>Eukaryota</taxon>
        <taxon>Metazoa</taxon>
        <taxon>Ecdysozoa</taxon>
        <taxon>Arthropoda</taxon>
        <taxon>Chelicerata</taxon>
        <taxon>Arachnida</taxon>
        <taxon>Araneae</taxon>
        <taxon>Araneomorphae</taxon>
        <taxon>Entelegynae</taxon>
        <taxon>Araneoidea</taxon>
        <taxon>Araneidae</taxon>
        <taxon>Araneus</taxon>
    </lineage>
</organism>
<evidence type="ECO:0000313" key="2">
    <source>
        <dbReference type="Proteomes" id="UP000499080"/>
    </source>
</evidence>
<keyword evidence="2" id="KW-1185">Reference proteome</keyword>
<name>A0A4Y2HAY5_ARAVE</name>
<reference evidence="1 2" key="1">
    <citation type="journal article" date="2019" name="Sci. Rep.">
        <title>Orb-weaving spider Araneus ventricosus genome elucidates the spidroin gene catalogue.</title>
        <authorList>
            <person name="Kono N."/>
            <person name="Nakamura H."/>
            <person name="Ohtoshi R."/>
            <person name="Moran D.A.P."/>
            <person name="Shinohara A."/>
            <person name="Yoshida Y."/>
            <person name="Fujiwara M."/>
            <person name="Mori M."/>
            <person name="Tomita M."/>
            <person name="Arakawa K."/>
        </authorList>
    </citation>
    <scope>NUCLEOTIDE SEQUENCE [LARGE SCALE GENOMIC DNA]</scope>
</reference>